<keyword evidence="1" id="KW-0472">Membrane</keyword>
<protein>
    <submittedName>
        <fullName evidence="2">Uncharacterized protein</fullName>
    </submittedName>
</protein>
<keyword evidence="1" id="KW-1133">Transmembrane helix</keyword>
<organism evidence="2">
    <name type="scientific">Schizaphis graminum</name>
    <name type="common">Green bug aphid</name>
    <dbReference type="NCBI Taxonomy" id="13262"/>
    <lineage>
        <taxon>Eukaryota</taxon>
        <taxon>Metazoa</taxon>
        <taxon>Ecdysozoa</taxon>
        <taxon>Arthropoda</taxon>
        <taxon>Hexapoda</taxon>
        <taxon>Insecta</taxon>
        <taxon>Pterygota</taxon>
        <taxon>Neoptera</taxon>
        <taxon>Paraneoptera</taxon>
        <taxon>Hemiptera</taxon>
        <taxon>Sternorrhyncha</taxon>
        <taxon>Aphidomorpha</taxon>
        <taxon>Aphidoidea</taxon>
        <taxon>Aphididae</taxon>
        <taxon>Aphidini</taxon>
        <taxon>Schizaphis</taxon>
    </lineage>
</organism>
<dbReference type="EMBL" id="GGMR01014167">
    <property type="protein sequence ID" value="MBY26786.1"/>
    <property type="molecule type" value="Transcribed_RNA"/>
</dbReference>
<keyword evidence="1" id="KW-0812">Transmembrane</keyword>
<feature type="transmembrane region" description="Helical" evidence="1">
    <location>
        <begin position="66"/>
        <end position="88"/>
    </location>
</feature>
<evidence type="ECO:0000256" key="1">
    <source>
        <dbReference type="SAM" id="Phobius"/>
    </source>
</evidence>
<sequence>MHMFKKFGSFGHSPKRQTSNIFTVDNEIHDATTLSDELTGIKKLNRSLFGSDCLNNIDETPNGLNYYYFFVSLVWYLCCMNKCCVYIINAVNNVGLTMGTWS</sequence>
<reference evidence="2" key="1">
    <citation type="submission" date="2018-04" db="EMBL/GenBank/DDBJ databases">
        <title>Transcriptome of Schizaphis graminum biotype I.</title>
        <authorList>
            <person name="Scully E.D."/>
            <person name="Geib S.M."/>
            <person name="Palmer N.A."/>
            <person name="Koch K."/>
            <person name="Bradshaw J."/>
            <person name="Heng-Moss T."/>
            <person name="Sarath G."/>
        </authorList>
    </citation>
    <scope>NUCLEOTIDE SEQUENCE</scope>
</reference>
<accession>A0A2S2PCW6</accession>
<proteinExistence type="predicted"/>
<dbReference type="AlphaFoldDB" id="A0A2S2PCW6"/>
<gene>
    <name evidence="2" type="ORF">g.13604</name>
</gene>
<evidence type="ECO:0000313" key="2">
    <source>
        <dbReference type="EMBL" id="MBY26786.1"/>
    </source>
</evidence>
<name>A0A2S2PCW6_SCHGA</name>